<sequence>MVTQDAPFSFLYTLHGHHRDEQSFAHSAGQGCVICSDFPFHDDKSQRNKVKKFGFFTILRVSYDEGVPQMTVDSGRGWKTVSFVKDTDKHFQGPYVALSYQWGPKPLDNTLQLLNSTSAWLEKPNPINHPPKTLRDAVHVAYRFGVQYLWIDRLCIYQDSCEDWRKEAGTMQDVYRNALFCISALGAEDDESGCFFMRDPSLIAPSAVDIYRNGSAFRAELEETAWHAAFQHEPLIQRGWILQERLMAPRTIYFGSRQVFWECAESHACETHRKGFGRFSSACNSFGTEKHEKRDDIDYPLSKQLIAVPTVPCTTRDILTRILADWSSIVSFYSNTRLTLPRDKLVAVSGLAKDTRKALRHLKPGKHRYLAGLWEDYLIETLCWYVRVGTAATRATCYRALSWSWASLDGNLIIPDTFVEEVVEFSTIISDDIEFIGADDTGEVASGRLILRGPACSVDTQYFPSCREYSQ</sequence>
<evidence type="ECO:0000313" key="3">
    <source>
        <dbReference type="Proteomes" id="UP001369815"/>
    </source>
</evidence>
<gene>
    <name evidence="2" type="ORF">Daesc_002558</name>
</gene>
<organism evidence="2 3">
    <name type="scientific">Daldinia eschscholtzii</name>
    <dbReference type="NCBI Taxonomy" id="292717"/>
    <lineage>
        <taxon>Eukaryota</taxon>
        <taxon>Fungi</taxon>
        <taxon>Dikarya</taxon>
        <taxon>Ascomycota</taxon>
        <taxon>Pezizomycotina</taxon>
        <taxon>Sordariomycetes</taxon>
        <taxon>Xylariomycetidae</taxon>
        <taxon>Xylariales</taxon>
        <taxon>Hypoxylaceae</taxon>
        <taxon>Daldinia</taxon>
    </lineage>
</organism>
<dbReference type="PANTHER" id="PTHR33112:SF16">
    <property type="entry name" value="HETEROKARYON INCOMPATIBILITY DOMAIN-CONTAINING PROTEIN"/>
    <property type="match status" value="1"/>
</dbReference>
<dbReference type="PANTHER" id="PTHR33112">
    <property type="entry name" value="DOMAIN PROTEIN, PUTATIVE-RELATED"/>
    <property type="match status" value="1"/>
</dbReference>
<evidence type="ECO:0000313" key="2">
    <source>
        <dbReference type="EMBL" id="KAK6954929.1"/>
    </source>
</evidence>
<keyword evidence="3" id="KW-1185">Reference proteome</keyword>
<reference evidence="2 3" key="1">
    <citation type="journal article" date="2024" name="Front Chem Biol">
        <title>Unveiling the potential of Daldinia eschscholtzii MFLUCC 19-0629 through bioactivity and bioinformatics studies for enhanced sustainable agriculture production.</title>
        <authorList>
            <person name="Brooks S."/>
            <person name="Weaver J.A."/>
            <person name="Klomchit A."/>
            <person name="Alharthi S.A."/>
            <person name="Onlamun T."/>
            <person name="Nurani R."/>
            <person name="Vong T.K."/>
            <person name="Alberti F."/>
            <person name="Greco C."/>
        </authorList>
    </citation>
    <scope>NUCLEOTIDE SEQUENCE [LARGE SCALE GENOMIC DNA]</scope>
    <source>
        <strain evidence="2">MFLUCC 19-0629</strain>
    </source>
</reference>
<evidence type="ECO:0000259" key="1">
    <source>
        <dbReference type="Pfam" id="PF06985"/>
    </source>
</evidence>
<dbReference type="Pfam" id="PF06985">
    <property type="entry name" value="HET"/>
    <property type="match status" value="1"/>
</dbReference>
<proteinExistence type="predicted"/>
<dbReference type="Proteomes" id="UP001369815">
    <property type="component" value="Unassembled WGS sequence"/>
</dbReference>
<accession>A0AAX6MQM6</accession>
<feature type="domain" description="Heterokaryon incompatibility" evidence="1">
    <location>
        <begin position="95"/>
        <end position="244"/>
    </location>
</feature>
<dbReference type="EMBL" id="JBANMG010000003">
    <property type="protein sequence ID" value="KAK6954929.1"/>
    <property type="molecule type" value="Genomic_DNA"/>
</dbReference>
<dbReference type="InterPro" id="IPR010730">
    <property type="entry name" value="HET"/>
</dbReference>
<protein>
    <recommendedName>
        <fullName evidence="1">Heterokaryon incompatibility domain-containing protein</fullName>
    </recommendedName>
</protein>
<dbReference type="AlphaFoldDB" id="A0AAX6MQM6"/>
<name>A0AAX6MQM6_9PEZI</name>
<comment type="caution">
    <text evidence="2">The sequence shown here is derived from an EMBL/GenBank/DDBJ whole genome shotgun (WGS) entry which is preliminary data.</text>
</comment>